<dbReference type="AlphaFoldDB" id="E9HQ79"/>
<dbReference type="Proteomes" id="UP000000305">
    <property type="component" value="Unassembled WGS sequence"/>
</dbReference>
<name>E9HQ79_DAPPU</name>
<evidence type="ECO:0000313" key="2">
    <source>
        <dbReference type="Proteomes" id="UP000000305"/>
    </source>
</evidence>
<reference evidence="1 2" key="1">
    <citation type="journal article" date="2011" name="Science">
        <title>The ecoresponsive genome of Daphnia pulex.</title>
        <authorList>
            <person name="Colbourne J.K."/>
            <person name="Pfrender M.E."/>
            <person name="Gilbert D."/>
            <person name="Thomas W.K."/>
            <person name="Tucker A."/>
            <person name="Oakley T.H."/>
            <person name="Tokishita S."/>
            <person name="Aerts A."/>
            <person name="Arnold G.J."/>
            <person name="Basu M.K."/>
            <person name="Bauer D.J."/>
            <person name="Caceres C.E."/>
            <person name="Carmel L."/>
            <person name="Casola C."/>
            <person name="Choi J.H."/>
            <person name="Detter J.C."/>
            <person name="Dong Q."/>
            <person name="Dusheyko S."/>
            <person name="Eads B.D."/>
            <person name="Frohlich T."/>
            <person name="Geiler-Samerotte K.A."/>
            <person name="Gerlach D."/>
            <person name="Hatcher P."/>
            <person name="Jogdeo S."/>
            <person name="Krijgsveld J."/>
            <person name="Kriventseva E.V."/>
            <person name="Kultz D."/>
            <person name="Laforsch C."/>
            <person name="Lindquist E."/>
            <person name="Lopez J."/>
            <person name="Manak J.R."/>
            <person name="Muller J."/>
            <person name="Pangilinan J."/>
            <person name="Patwardhan R.P."/>
            <person name="Pitluck S."/>
            <person name="Pritham E.J."/>
            <person name="Rechtsteiner A."/>
            <person name="Rho M."/>
            <person name="Rogozin I.B."/>
            <person name="Sakarya O."/>
            <person name="Salamov A."/>
            <person name="Schaack S."/>
            <person name="Shapiro H."/>
            <person name="Shiga Y."/>
            <person name="Skalitzky C."/>
            <person name="Smith Z."/>
            <person name="Souvorov A."/>
            <person name="Sung W."/>
            <person name="Tang Z."/>
            <person name="Tsuchiya D."/>
            <person name="Tu H."/>
            <person name="Vos H."/>
            <person name="Wang M."/>
            <person name="Wolf Y.I."/>
            <person name="Yamagata H."/>
            <person name="Yamada T."/>
            <person name="Ye Y."/>
            <person name="Shaw J.R."/>
            <person name="Andrews J."/>
            <person name="Crease T.J."/>
            <person name="Tang H."/>
            <person name="Lucas S.M."/>
            <person name="Robertson H.M."/>
            <person name="Bork P."/>
            <person name="Koonin E.V."/>
            <person name="Zdobnov E.M."/>
            <person name="Grigoriev I.V."/>
            <person name="Lynch M."/>
            <person name="Boore J.L."/>
        </authorList>
    </citation>
    <scope>NUCLEOTIDE SEQUENCE [LARGE SCALE GENOMIC DNA]</scope>
</reference>
<dbReference type="KEGG" id="dpx:DAPPUDRAFT_263677"/>
<organism evidence="1 2">
    <name type="scientific">Daphnia pulex</name>
    <name type="common">Water flea</name>
    <dbReference type="NCBI Taxonomy" id="6669"/>
    <lineage>
        <taxon>Eukaryota</taxon>
        <taxon>Metazoa</taxon>
        <taxon>Ecdysozoa</taxon>
        <taxon>Arthropoda</taxon>
        <taxon>Crustacea</taxon>
        <taxon>Branchiopoda</taxon>
        <taxon>Diplostraca</taxon>
        <taxon>Cladocera</taxon>
        <taxon>Anomopoda</taxon>
        <taxon>Daphniidae</taxon>
        <taxon>Daphnia</taxon>
    </lineage>
</organism>
<dbReference type="EMBL" id="GL732716">
    <property type="protein sequence ID" value="EFX66105.1"/>
    <property type="molecule type" value="Genomic_DNA"/>
</dbReference>
<accession>E9HQ79</accession>
<protein>
    <submittedName>
        <fullName evidence="1">Uncharacterized protein</fullName>
    </submittedName>
</protein>
<dbReference type="HOGENOM" id="CLU_3034469_0_0_1"/>
<gene>
    <name evidence="1" type="ORF">DAPPUDRAFT_263677</name>
</gene>
<sequence length="55" mass="6153">MEGVLEFMGNSFTRVPRSSMADGIRKAQTFKIEEHFSILVLSPEPLLINTGNELT</sequence>
<dbReference type="InParanoid" id="E9HQ79"/>
<evidence type="ECO:0000313" key="1">
    <source>
        <dbReference type="EMBL" id="EFX66105.1"/>
    </source>
</evidence>
<proteinExistence type="predicted"/>
<keyword evidence="2" id="KW-1185">Reference proteome</keyword>